<evidence type="ECO:0000313" key="3">
    <source>
        <dbReference type="Proteomes" id="UP000824998"/>
    </source>
</evidence>
<dbReference type="GO" id="GO:0005634">
    <property type="term" value="C:nucleus"/>
    <property type="evidence" value="ECO:0007669"/>
    <property type="project" value="TreeGrafter"/>
</dbReference>
<dbReference type="PANTHER" id="PTHR39597">
    <property type="entry name" value="UBA DOMAIN-CONTAINING PROTEIN RUP1"/>
    <property type="match status" value="1"/>
</dbReference>
<feature type="region of interest" description="Disordered" evidence="1">
    <location>
        <begin position="464"/>
        <end position="484"/>
    </location>
</feature>
<evidence type="ECO:0000313" key="2">
    <source>
        <dbReference type="EMBL" id="KAG9236630.1"/>
    </source>
</evidence>
<evidence type="ECO:0000256" key="1">
    <source>
        <dbReference type="SAM" id="MobiDB-lite"/>
    </source>
</evidence>
<dbReference type="Proteomes" id="UP000824998">
    <property type="component" value="Unassembled WGS sequence"/>
</dbReference>
<dbReference type="AlphaFoldDB" id="A0A9P7YP32"/>
<reference evidence="2" key="1">
    <citation type="journal article" date="2021" name="IMA Fungus">
        <title>Genomic characterization of three marine fungi, including Emericellopsis atlantica sp. nov. with signatures of a generalist lifestyle and marine biomass degradation.</title>
        <authorList>
            <person name="Hagestad O.C."/>
            <person name="Hou L."/>
            <person name="Andersen J.H."/>
            <person name="Hansen E.H."/>
            <person name="Altermark B."/>
            <person name="Li C."/>
            <person name="Kuhnert E."/>
            <person name="Cox R.J."/>
            <person name="Crous P.W."/>
            <person name="Spatafora J.W."/>
            <person name="Lail K."/>
            <person name="Amirebrahimi M."/>
            <person name="Lipzen A."/>
            <person name="Pangilinan J."/>
            <person name="Andreopoulos W."/>
            <person name="Hayes R.D."/>
            <person name="Ng V."/>
            <person name="Grigoriev I.V."/>
            <person name="Jackson S.A."/>
            <person name="Sutton T.D.S."/>
            <person name="Dobson A.D.W."/>
            <person name="Rama T."/>
        </authorList>
    </citation>
    <scope>NUCLEOTIDE SEQUENCE</scope>
    <source>
        <strain evidence="2">TRa018bII</strain>
    </source>
</reference>
<dbReference type="PANTHER" id="PTHR39597:SF1">
    <property type="entry name" value="UBA DOMAIN-CONTAINING PROTEIN RUP1"/>
    <property type="match status" value="1"/>
</dbReference>
<comment type="caution">
    <text evidence="2">The sequence shown here is derived from an EMBL/GenBank/DDBJ whole genome shotgun (WGS) entry which is preliminary data.</text>
</comment>
<sequence length="809" mass="90266">MASHALPPSEDEIVFFNSIVPDVPRSEVIARLLANKNDVAQAVNEWYDDIDNPNGNKYSGWEEGQFNSDREGAPADHGVSFGIHAADELGPYSTFDGAPSRPPSRISNNKSPLGNMIDSTANSAGAGLPPQETGVSNMNMNQVHFGPANRGEYETGKWEMVPAGKSSAQEILHDPEPSERKRDSVTTPAFLRPSVDDHRLGALLTIYYEIPKIREVFLDRKHVLPNYGFNKEWWVGKAIERPVIYEDNEPAESDVTLELQRLMAFLDKTDRSYGSVDALANLEEVKRGQGWAQEKESAVLEAWRKSQERKSAGMVNKLFSRGVPREAEEGYYKSFAILDLVLPLNDSVQDSIYDIADEVLWPSLAPLELDQSPYLSHIADVIAFRIEGDESKKNIDIPTIWYPDRYLKDARQASLEMRLRKHDVQEELNRIALLEDRLTNFQTRSGKAIKVKDMFNASLQHDEATIENNGQGSNDATADISTSKRSSKTVLSSELRKLVSAIDEKLLVCKVEREKACEALKNLSRLYTQPSEDPDAPKLHPYFLRGISTSKSTFYVCRAPEPDLMDMNLDGDQPQAKAGQWWRLNYALSRPNPVTVEKMTEAHVLEAAKIESKNILVVYASEKAIDFKFETQALPTPLETFIHADNRAFKQELIENDDTQTQVSSPGKRKFACDEPQESVSERYNSSPKVSESATNINILEREMSDTRPSPSDGTERASQHLSPRIGHNNVCFSGHGEGEVINGVDPSLPQISGQEMQERGSNPMRLSMLGGPVNVKASTIDNMDLDEVTEDTHIATESGAVKRVGFVE</sequence>
<dbReference type="GO" id="GO:0016579">
    <property type="term" value="P:protein deubiquitination"/>
    <property type="evidence" value="ECO:0007669"/>
    <property type="project" value="TreeGrafter"/>
</dbReference>
<proteinExistence type="predicted"/>
<gene>
    <name evidence="2" type="ORF">BJ875DRAFT_455983</name>
</gene>
<protein>
    <recommendedName>
        <fullName evidence="4">Ubiquitin interaction domain-containing protein</fullName>
    </recommendedName>
</protein>
<dbReference type="EMBL" id="MU251403">
    <property type="protein sequence ID" value="KAG9236630.1"/>
    <property type="molecule type" value="Genomic_DNA"/>
</dbReference>
<dbReference type="GO" id="GO:0005829">
    <property type="term" value="C:cytosol"/>
    <property type="evidence" value="ECO:0007669"/>
    <property type="project" value="TreeGrafter"/>
</dbReference>
<feature type="compositionally biased region" description="Polar residues" evidence="1">
    <location>
        <begin position="678"/>
        <end position="698"/>
    </location>
</feature>
<evidence type="ECO:0008006" key="4">
    <source>
        <dbReference type="Google" id="ProtNLM"/>
    </source>
</evidence>
<feature type="compositionally biased region" description="Polar residues" evidence="1">
    <location>
        <begin position="466"/>
        <end position="484"/>
    </location>
</feature>
<dbReference type="OrthoDB" id="4489171at2759"/>
<accession>A0A9P7YP32</accession>
<dbReference type="InterPro" id="IPR055335">
    <property type="entry name" value="Ucp6/RUP1"/>
</dbReference>
<name>A0A9P7YP32_9HELO</name>
<organism evidence="2 3">
    <name type="scientific">Amylocarpus encephaloides</name>
    <dbReference type="NCBI Taxonomy" id="45428"/>
    <lineage>
        <taxon>Eukaryota</taxon>
        <taxon>Fungi</taxon>
        <taxon>Dikarya</taxon>
        <taxon>Ascomycota</taxon>
        <taxon>Pezizomycotina</taxon>
        <taxon>Leotiomycetes</taxon>
        <taxon>Helotiales</taxon>
        <taxon>Helotiales incertae sedis</taxon>
        <taxon>Amylocarpus</taxon>
    </lineage>
</organism>
<keyword evidence="3" id="KW-1185">Reference proteome</keyword>
<feature type="region of interest" description="Disordered" evidence="1">
    <location>
        <begin position="657"/>
        <end position="726"/>
    </location>
</feature>